<evidence type="ECO:0000256" key="1">
    <source>
        <dbReference type="PROSITE-ProRule" id="PRU00169"/>
    </source>
</evidence>
<dbReference type="InterPro" id="IPR007492">
    <property type="entry name" value="LytTR_DNA-bd_dom"/>
</dbReference>
<name>A0A1M4W7T1_9BACT</name>
<dbReference type="STRING" id="1121884.SAMN02745131_01124"/>
<dbReference type="Pfam" id="PF04397">
    <property type="entry name" value="LytTR"/>
    <property type="match status" value="1"/>
</dbReference>
<dbReference type="GO" id="GO:0003677">
    <property type="term" value="F:DNA binding"/>
    <property type="evidence" value="ECO:0007669"/>
    <property type="project" value="InterPro"/>
</dbReference>
<evidence type="ECO:0000313" key="6">
    <source>
        <dbReference type="Proteomes" id="UP000184048"/>
    </source>
</evidence>
<feature type="modified residue" description="4-aspartylphosphate" evidence="1">
    <location>
        <position position="83"/>
    </location>
</feature>
<dbReference type="Gene3D" id="3.40.50.2300">
    <property type="match status" value="1"/>
</dbReference>
<evidence type="ECO:0000259" key="4">
    <source>
        <dbReference type="PROSITE" id="PS50930"/>
    </source>
</evidence>
<dbReference type="SMART" id="SM00850">
    <property type="entry name" value="LytTR"/>
    <property type="match status" value="1"/>
</dbReference>
<dbReference type="EMBL" id="FQUU01000003">
    <property type="protein sequence ID" value="SHE77334.1"/>
    <property type="molecule type" value="Genomic_DNA"/>
</dbReference>
<dbReference type="Pfam" id="PF00072">
    <property type="entry name" value="Response_reg"/>
    <property type="match status" value="1"/>
</dbReference>
<dbReference type="InterPro" id="IPR001789">
    <property type="entry name" value="Sig_transdc_resp-reg_receiver"/>
</dbReference>
<proteinExistence type="predicted"/>
<keyword evidence="2" id="KW-0175">Coiled coil</keyword>
<gene>
    <name evidence="5" type="ORF">SAMN02745131_01124</name>
</gene>
<evidence type="ECO:0000259" key="3">
    <source>
        <dbReference type="PROSITE" id="PS50110"/>
    </source>
</evidence>
<dbReference type="Proteomes" id="UP000184048">
    <property type="component" value="Unassembled WGS sequence"/>
</dbReference>
<evidence type="ECO:0000313" key="5">
    <source>
        <dbReference type="EMBL" id="SHE77334.1"/>
    </source>
</evidence>
<reference evidence="5 6" key="1">
    <citation type="submission" date="2016-11" db="EMBL/GenBank/DDBJ databases">
        <authorList>
            <person name="Jaros S."/>
            <person name="Januszkiewicz K."/>
            <person name="Wedrychowicz H."/>
        </authorList>
    </citation>
    <scope>NUCLEOTIDE SEQUENCE [LARGE SCALE GENOMIC DNA]</scope>
    <source>
        <strain evidence="5 6">DSM 18119</strain>
    </source>
</reference>
<dbReference type="InterPro" id="IPR046947">
    <property type="entry name" value="LytR-like"/>
</dbReference>
<dbReference type="PROSITE" id="PS50930">
    <property type="entry name" value="HTH_LYTTR"/>
    <property type="match status" value="1"/>
</dbReference>
<feature type="coiled-coil region" evidence="2">
    <location>
        <begin position="133"/>
        <end position="160"/>
    </location>
</feature>
<organism evidence="5 6">
    <name type="scientific">Flavisolibacter ginsengisoli DSM 18119</name>
    <dbReference type="NCBI Taxonomy" id="1121884"/>
    <lineage>
        <taxon>Bacteria</taxon>
        <taxon>Pseudomonadati</taxon>
        <taxon>Bacteroidota</taxon>
        <taxon>Chitinophagia</taxon>
        <taxon>Chitinophagales</taxon>
        <taxon>Chitinophagaceae</taxon>
        <taxon>Flavisolibacter</taxon>
    </lineage>
</organism>
<dbReference type="AlphaFoldDB" id="A0A1M4W7T1"/>
<dbReference type="Gene3D" id="2.40.50.1020">
    <property type="entry name" value="LytTr DNA-binding domain"/>
    <property type="match status" value="1"/>
</dbReference>
<keyword evidence="6" id="KW-1185">Reference proteome</keyword>
<evidence type="ECO:0000256" key="2">
    <source>
        <dbReference type="SAM" id="Coils"/>
    </source>
</evidence>
<protein>
    <submittedName>
        <fullName evidence="5">Two component transcriptional regulator, LytTR family</fullName>
    </submittedName>
</protein>
<dbReference type="PROSITE" id="PS50110">
    <property type="entry name" value="RESPONSE_REGULATORY"/>
    <property type="match status" value="1"/>
</dbReference>
<dbReference type="InterPro" id="IPR011006">
    <property type="entry name" value="CheY-like_superfamily"/>
</dbReference>
<dbReference type="SUPFAM" id="SSF52172">
    <property type="entry name" value="CheY-like"/>
    <property type="match status" value="1"/>
</dbReference>
<dbReference type="GO" id="GO:0000156">
    <property type="term" value="F:phosphorelay response regulator activity"/>
    <property type="evidence" value="ECO:0007669"/>
    <property type="project" value="InterPro"/>
</dbReference>
<dbReference type="SMART" id="SM00448">
    <property type="entry name" value="REC"/>
    <property type="match status" value="1"/>
</dbReference>
<dbReference type="PANTHER" id="PTHR37299">
    <property type="entry name" value="TRANSCRIPTIONAL REGULATOR-RELATED"/>
    <property type="match status" value="1"/>
</dbReference>
<accession>A0A1M4W7T1</accession>
<feature type="domain" description="HTH LytTR-type" evidence="4">
    <location>
        <begin position="161"/>
        <end position="260"/>
    </location>
</feature>
<dbReference type="PANTHER" id="PTHR37299:SF1">
    <property type="entry name" value="STAGE 0 SPORULATION PROTEIN A HOMOLOG"/>
    <property type="match status" value="1"/>
</dbReference>
<sequence length="261" mass="29422">MIMKAGRRFLLSCFLFEATYGLLYLFIPLIMKCLIVDDNKMARMALKQLVTQVPSLELVAECSDAMEANAELDDTSIDLLLLDIEMPGMSGLELIKKMGNKKPLIIFTTAKADYAVEAFELNVVDYLIKPIALPRFKQAIEKANEALESNKEEVKVEEQGFVFVKDNGILKRISIDDILFLEAMGDYVKVHTAQKFHVVHATLKSIEEKLPSSKFIRVHRSYIVAINKIDYIQEGTISIGKTSIPVADTHKANLNKRLNLL</sequence>
<keyword evidence="1" id="KW-0597">Phosphoprotein</keyword>
<feature type="domain" description="Response regulatory" evidence="3">
    <location>
        <begin position="32"/>
        <end position="144"/>
    </location>
</feature>